<evidence type="ECO:0000256" key="2">
    <source>
        <dbReference type="SAM" id="Phobius"/>
    </source>
</evidence>
<keyword evidence="2" id="KW-0812">Transmembrane</keyword>
<reference evidence="4 5" key="1">
    <citation type="submission" date="2023-06" db="EMBL/GenBank/DDBJ databases">
        <title>Black Yeasts Isolated from many extreme environments.</title>
        <authorList>
            <person name="Coleine C."/>
            <person name="Stajich J.E."/>
            <person name="Selbmann L."/>
        </authorList>
    </citation>
    <scope>NUCLEOTIDE SEQUENCE [LARGE SCALE GENOMIC DNA]</scope>
    <source>
        <strain evidence="4 5">CCFEE 5887</strain>
    </source>
</reference>
<accession>A0AAV9Q688</accession>
<evidence type="ECO:0000256" key="1">
    <source>
        <dbReference type="SAM" id="MobiDB-lite"/>
    </source>
</evidence>
<dbReference type="Gene3D" id="3.50.70.10">
    <property type="match status" value="1"/>
</dbReference>
<evidence type="ECO:0000313" key="5">
    <source>
        <dbReference type="Proteomes" id="UP001345827"/>
    </source>
</evidence>
<evidence type="ECO:0000313" key="4">
    <source>
        <dbReference type="EMBL" id="KAK5535916.1"/>
    </source>
</evidence>
<dbReference type="PANTHER" id="PTHR47284:SF3">
    <property type="entry name" value="FATTY-ACID-BINDING PROTEIN 2"/>
    <property type="match status" value="1"/>
</dbReference>
<organism evidence="4 5">
    <name type="scientific">Vermiconidia calcicola</name>
    <dbReference type="NCBI Taxonomy" id="1690605"/>
    <lineage>
        <taxon>Eukaryota</taxon>
        <taxon>Fungi</taxon>
        <taxon>Dikarya</taxon>
        <taxon>Ascomycota</taxon>
        <taxon>Pezizomycotina</taxon>
        <taxon>Dothideomycetes</taxon>
        <taxon>Dothideomycetidae</taxon>
        <taxon>Mycosphaerellales</taxon>
        <taxon>Extremaceae</taxon>
        <taxon>Vermiconidia</taxon>
    </lineage>
</organism>
<evidence type="ECO:0000259" key="3">
    <source>
        <dbReference type="Pfam" id="PF16035"/>
    </source>
</evidence>
<keyword evidence="2" id="KW-0472">Membrane</keyword>
<gene>
    <name evidence="4" type="primary">AIM18</name>
    <name evidence="4" type="ORF">LTR25_005818</name>
</gene>
<dbReference type="Proteomes" id="UP001345827">
    <property type="component" value="Unassembled WGS sequence"/>
</dbReference>
<dbReference type="EMBL" id="JAXLQG010000009">
    <property type="protein sequence ID" value="KAK5535916.1"/>
    <property type="molecule type" value="Genomic_DNA"/>
</dbReference>
<dbReference type="InterPro" id="IPR036298">
    <property type="entry name" value="Chalcone_isomerase_sf"/>
</dbReference>
<comment type="caution">
    <text evidence="4">The sequence shown here is derived from an EMBL/GenBank/DDBJ whole genome shotgun (WGS) entry which is preliminary data.</text>
</comment>
<dbReference type="PANTHER" id="PTHR47284">
    <property type="entry name" value="FATTY-ACID-BINDING PROTEIN 2"/>
    <property type="match status" value="1"/>
</dbReference>
<proteinExistence type="predicted"/>
<protein>
    <submittedName>
        <fullName evidence="4">Altered inheritance of mitochondria protein 18 mitochondrial</fullName>
    </submittedName>
</protein>
<keyword evidence="2" id="KW-1133">Transmembrane helix</keyword>
<keyword evidence="5" id="KW-1185">Reference proteome</keyword>
<name>A0AAV9Q688_9PEZI</name>
<dbReference type="Pfam" id="PF16035">
    <property type="entry name" value="Chalcone_2"/>
    <property type="match status" value="1"/>
</dbReference>
<feature type="region of interest" description="Disordered" evidence="1">
    <location>
        <begin position="190"/>
        <end position="215"/>
    </location>
</feature>
<feature type="transmembrane region" description="Helical" evidence="2">
    <location>
        <begin position="153"/>
        <end position="172"/>
    </location>
</feature>
<dbReference type="AlphaFoldDB" id="A0AAV9Q688"/>
<dbReference type="InterPro" id="IPR016088">
    <property type="entry name" value="Chalcone_isomerase_3-sand"/>
</dbReference>
<dbReference type="InterPro" id="IPR016087">
    <property type="entry name" value="Chalcone_isomerase"/>
</dbReference>
<dbReference type="GO" id="GO:0016872">
    <property type="term" value="F:intramolecular lyase activity"/>
    <property type="evidence" value="ECO:0007669"/>
    <property type="project" value="InterPro"/>
</dbReference>
<dbReference type="SUPFAM" id="SSF54626">
    <property type="entry name" value="Chalcone isomerase"/>
    <property type="match status" value="1"/>
</dbReference>
<feature type="domain" description="Chalcone isomerase" evidence="3">
    <location>
        <begin position="244"/>
        <end position="451"/>
    </location>
</feature>
<sequence length="470" mass="51280">MEITITIRERDVVMRDSNPVPIRGEEAVFTLLGSIIELHCVLVQQQQHGSLCPSFYAVVDEHLSGFKQITMNPSPLRTLIARRACTCRASHLPPHHASITRLLSTSTRSNASHASPVPAYGDAELLRRRYQKKTTPEDTVKPERARTIKRMKYSGYGIAACTIAIIGTIALYPQDEQNKSKTVKLDAPPSIAGVLDPGSKEADVEQVPTGTSTIPTFPRTIHISADAPSSTPAAANEGTQSNVEYTLIGLGIRTVSFLSIQVYVVGMYIATSDIAALQSRLVQAVVDPMATTLVPGEKDKLKELLLDPEHGENVWNEIVKDAGIRTAFRIVPTRNTDFMHLRDGFVRGITAKSSHFAKDKGDPTFQDESFGQALGEFKSAFGGGARRKLAQGEVLLLARDAQGKMAVWEEDKAGNRVKMGNVLDERVGRLLWLNYLAGKNVSSEPARQNVIDGVMGFVERPVGTVATQVL</sequence>